<dbReference type="InterPro" id="IPR036291">
    <property type="entry name" value="NAD(P)-bd_dom_sf"/>
</dbReference>
<evidence type="ECO:0000259" key="9">
    <source>
        <dbReference type="Pfam" id="PF08240"/>
    </source>
</evidence>
<gene>
    <name evidence="10" type="ORF">J3D65DRAFT_681773</name>
</gene>
<feature type="domain" description="Alcohol dehydrogenase-like C-terminal" evidence="8">
    <location>
        <begin position="189"/>
        <end position="327"/>
    </location>
</feature>
<evidence type="ECO:0000256" key="4">
    <source>
        <dbReference type="ARBA" id="ARBA00022833"/>
    </source>
</evidence>
<sequence length="366" mass="39196">MASNMTAMMRAVAQFGQAFNVSVVDVPVPTILDATDVIVRINMSAICGSDMHTYHFDSGSPEQPYLYGHEAIGYVTEIGDAVQFLNVGDYVVIPDNLDNGHWTIEPDVYDTQHVLSGPEGEALPGVQTEYTRIPFADNSLIPVPVNSSTSETTLMDYLFVGDIFSTAWTGVTWSGFEPGDSVAVFGAGPVGLLAAYSAILRGASRVYSVDQVQERLDLAASIGAIPINFRNSSAVDQILRMEPGGVRRSVEAVGFEAVNANGTVDSSVTLREMVQVTAPVGGMGILGVFNDSLNDFNIGGTYMKNIAIHGGIVLPLQSVAAELVPLITSGRANPSFIVSSIIGIEEAPEYYARFSRHEETKVVIRH</sequence>
<dbReference type="EMBL" id="JBBPEH010000017">
    <property type="protein sequence ID" value="KAK7529259.1"/>
    <property type="molecule type" value="Genomic_DNA"/>
</dbReference>
<evidence type="ECO:0000256" key="6">
    <source>
        <dbReference type="ARBA" id="ARBA00023027"/>
    </source>
</evidence>
<protein>
    <submittedName>
        <fullName evidence="10">Alcohol dehydrogenase</fullName>
    </submittedName>
</protein>
<evidence type="ECO:0000313" key="10">
    <source>
        <dbReference type="EMBL" id="KAK7529259.1"/>
    </source>
</evidence>
<dbReference type="PROSITE" id="PS00059">
    <property type="entry name" value="ADH_ZINC"/>
    <property type="match status" value="1"/>
</dbReference>
<dbReference type="Gene3D" id="3.40.50.720">
    <property type="entry name" value="NAD(P)-binding Rossmann-like Domain"/>
    <property type="match status" value="1"/>
</dbReference>
<dbReference type="SUPFAM" id="SSF50129">
    <property type="entry name" value="GroES-like"/>
    <property type="match status" value="1"/>
</dbReference>
<keyword evidence="6" id="KW-0520">NAD</keyword>
<dbReference type="Pfam" id="PF00107">
    <property type="entry name" value="ADH_zinc_N"/>
    <property type="match status" value="1"/>
</dbReference>
<comment type="cofactor">
    <cofactor evidence="1 7">
        <name>Zn(2+)</name>
        <dbReference type="ChEBI" id="CHEBI:29105"/>
    </cofactor>
</comment>
<evidence type="ECO:0000313" key="11">
    <source>
        <dbReference type="Proteomes" id="UP001360953"/>
    </source>
</evidence>
<keyword evidence="3 7" id="KW-0479">Metal-binding</keyword>
<comment type="similarity">
    <text evidence="2 7">Belongs to the zinc-containing alcohol dehydrogenase family.</text>
</comment>
<evidence type="ECO:0000256" key="5">
    <source>
        <dbReference type="ARBA" id="ARBA00023002"/>
    </source>
</evidence>
<comment type="caution">
    <text evidence="10">The sequence shown here is derived from an EMBL/GenBank/DDBJ whole genome shotgun (WGS) entry which is preliminary data.</text>
</comment>
<keyword evidence="11" id="KW-1185">Reference proteome</keyword>
<evidence type="ECO:0000256" key="3">
    <source>
        <dbReference type="ARBA" id="ARBA00022723"/>
    </source>
</evidence>
<evidence type="ECO:0000256" key="2">
    <source>
        <dbReference type="ARBA" id="ARBA00008072"/>
    </source>
</evidence>
<dbReference type="InterPro" id="IPR002328">
    <property type="entry name" value="ADH_Zn_CS"/>
</dbReference>
<dbReference type="Pfam" id="PF08240">
    <property type="entry name" value="ADH_N"/>
    <property type="match status" value="1"/>
</dbReference>
<dbReference type="Gene3D" id="3.90.180.10">
    <property type="entry name" value="Medium-chain alcohol dehydrogenases, catalytic domain"/>
    <property type="match status" value="1"/>
</dbReference>
<feature type="domain" description="Alcohol dehydrogenase-like N-terminal" evidence="9">
    <location>
        <begin position="34"/>
        <end position="143"/>
    </location>
</feature>
<dbReference type="PANTHER" id="PTHR42813">
    <property type="entry name" value="ZINC-TYPE ALCOHOL DEHYDROGENASE-LIKE"/>
    <property type="match status" value="1"/>
</dbReference>
<name>A0ABR1L1Y1_9PEZI</name>
<dbReference type="InterPro" id="IPR013149">
    <property type="entry name" value="ADH-like_C"/>
</dbReference>
<dbReference type="RefSeq" id="XP_066649839.1">
    <property type="nucleotide sequence ID" value="XM_066803740.1"/>
</dbReference>
<proteinExistence type="inferred from homology"/>
<keyword evidence="5" id="KW-0560">Oxidoreductase</keyword>
<organism evidence="10 11">
    <name type="scientific">Phyllosticta citribraziliensis</name>
    <dbReference type="NCBI Taxonomy" id="989973"/>
    <lineage>
        <taxon>Eukaryota</taxon>
        <taxon>Fungi</taxon>
        <taxon>Dikarya</taxon>
        <taxon>Ascomycota</taxon>
        <taxon>Pezizomycotina</taxon>
        <taxon>Dothideomycetes</taxon>
        <taxon>Dothideomycetes incertae sedis</taxon>
        <taxon>Botryosphaeriales</taxon>
        <taxon>Phyllostictaceae</taxon>
        <taxon>Phyllosticta</taxon>
    </lineage>
</organism>
<evidence type="ECO:0000256" key="1">
    <source>
        <dbReference type="ARBA" id="ARBA00001947"/>
    </source>
</evidence>
<dbReference type="PANTHER" id="PTHR42813:SF3">
    <property type="entry name" value="GLUTATHIONE-INDEPENDENT FORMALDEHYDE DEHYDROGENASE"/>
    <property type="match status" value="1"/>
</dbReference>
<dbReference type="SUPFAM" id="SSF51735">
    <property type="entry name" value="NAD(P)-binding Rossmann-fold domains"/>
    <property type="match status" value="1"/>
</dbReference>
<dbReference type="GeneID" id="92036646"/>
<evidence type="ECO:0000259" key="8">
    <source>
        <dbReference type="Pfam" id="PF00107"/>
    </source>
</evidence>
<accession>A0ABR1L1Y1</accession>
<evidence type="ECO:0000256" key="7">
    <source>
        <dbReference type="RuleBase" id="RU361277"/>
    </source>
</evidence>
<dbReference type="Proteomes" id="UP001360953">
    <property type="component" value="Unassembled WGS sequence"/>
</dbReference>
<dbReference type="InterPro" id="IPR011032">
    <property type="entry name" value="GroES-like_sf"/>
</dbReference>
<dbReference type="InterPro" id="IPR013154">
    <property type="entry name" value="ADH-like_N"/>
</dbReference>
<keyword evidence="4 7" id="KW-0862">Zinc</keyword>
<reference evidence="10 11" key="1">
    <citation type="submission" date="2024-04" db="EMBL/GenBank/DDBJ databases">
        <title>Phyllosticta paracitricarpa is synonymous to the EU quarantine fungus P. citricarpa based on phylogenomic analyses.</title>
        <authorList>
            <consortium name="Lawrence Berkeley National Laboratory"/>
            <person name="Van ingen-buijs V.A."/>
            <person name="Van westerhoven A.C."/>
            <person name="Haridas S."/>
            <person name="Skiadas P."/>
            <person name="Martin F."/>
            <person name="Groenewald J.Z."/>
            <person name="Crous P.W."/>
            <person name="Seidl M.F."/>
        </authorList>
    </citation>
    <scope>NUCLEOTIDE SEQUENCE [LARGE SCALE GENOMIC DNA]</scope>
    <source>
        <strain evidence="10 11">CPC 17464</strain>
    </source>
</reference>